<evidence type="ECO:0000256" key="2">
    <source>
        <dbReference type="ARBA" id="ARBA00009142"/>
    </source>
</evidence>
<dbReference type="AlphaFoldDB" id="A0A1G5MBF7"/>
<dbReference type="EMBL" id="FMVW01000001">
    <property type="protein sequence ID" value="SCZ22495.1"/>
    <property type="molecule type" value="Genomic_DNA"/>
</dbReference>
<feature type="transmembrane region" description="Helical" evidence="8">
    <location>
        <begin position="108"/>
        <end position="124"/>
    </location>
</feature>
<evidence type="ECO:0000256" key="7">
    <source>
        <dbReference type="ARBA" id="ARBA00023136"/>
    </source>
</evidence>
<proteinExistence type="inferred from homology"/>
<feature type="transmembrane region" description="Helical" evidence="8">
    <location>
        <begin position="41"/>
        <end position="63"/>
    </location>
</feature>
<evidence type="ECO:0000313" key="9">
    <source>
        <dbReference type="EMBL" id="SCZ22495.1"/>
    </source>
</evidence>
<keyword evidence="3" id="KW-0813">Transport</keyword>
<name>A0A1G5MBF7_AFIMA</name>
<accession>A0A1G5MBF7</accession>
<comment type="similarity">
    <text evidence="2 8">Belongs to the 4-toluene sulfonate uptake permease (TSUP) (TC 2.A.102) family.</text>
</comment>
<dbReference type="GO" id="GO:0005886">
    <property type="term" value="C:plasma membrane"/>
    <property type="evidence" value="ECO:0007669"/>
    <property type="project" value="UniProtKB-SubCell"/>
</dbReference>
<dbReference type="Proteomes" id="UP000199347">
    <property type="component" value="Unassembled WGS sequence"/>
</dbReference>
<evidence type="ECO:0000256" key="5">
    <source>
        <dbReference type="ARBA" id="ARBA00022692"/>
    </source>
</evidence>
<dbReference type="PANTHER" id="PTHR30269">
    <property type="entry name" value="TRANSMEMBRANE PROTEIN YFCA"/>
    <property type="match status" value="1"/>
</dbReference>
<feature type="transmembrane region" description="Helical" evidence="8">
    <location>
        <begin position="189"/>
        <end position="215"/>
    </location>
</feature>
<keyword evidence="4 8" id="KW-1003">Cell membrane</keyword>
<dbReference type="STRING" id="1120955.SAMN03080610_00421"/>
<evidence type="ECO:0000256" key="4">
    <source>
        <dbReference type="ARBA" id="ARBA00022475"/>
    </source>
</evidence>
<dbReference type="InterPro" id="IPR052017">
    <property type="entry name" value="TSUP"/>
</dbReference>
<dbReference type="PANTHER" id="PTHR30269:SF23">
    <property type="entry name" value="MEMBRANE TRANSPORTER PROTEIN YDHB-RELATED"/>
    <property type="match status" value="1"/>
</dbReference>
<evidence type="ECO:0000256" key="6">
    <source>
        <dbReference type="ARBA" id="ARBA00022989"/>
    </source>
</evidence>
<keyword evidence="10" id="KW-1185">Reference proteome</keyword>
<gene>
    <name evidence="9" type="ORF">SAMN03080610_00421</name>
</gene>
<organism evidence="9 10">
    <name type="scientific">Afifella marina DSM 2698</name>
    <dbReference type="NCBI Taxonomy" id="1120955"/>
    <lineage>
        <taxon>Bacteria</taxon>
        <taxon>Pseudomonadati</taxon>
        <taxon>Pseudomonadota</taxon>
        <taxon>Alphaproteobacteria</taxon>
        <taxon>Hyphomicrobiales</taxon>
        <taxon>Afifellaceae</taxon>
        <taxon>Afifella</taxon>
    </lineage>
</organism>
<feature type="transmembrane region" description="Helical" evidence="8">
    <location>
        <begin position="136"/>
        <end position="160"/>
    </location>
</feature>
<evidence type="ECO:0000313" key="10">
    <source>
        <dbReference type="Proteomes" id="UP000199347"/>
    </source>
</evidence>
<dbReference type="RefSeq" id="WP_092809225.1">
    <property type="nucleotide sequence ID" value="NZ_FMVW01000001.1"/>
</dbReference>
<comment type="subcellular location">
    <subcellularLocation>
        <location evidence="1 8">Cell membrane</location>
        <topology evidence="1 8">Multi-pass membrane protein</topology>
    </subcellularLocation>
</comment>
<sequence>MDAFLSALIPDSLGILPALLLIAASVLTSALTAALGLGGGIAMLAALGLALPVPALIPVHGVVQLGSNAGRALLQRRHAEWRLIWPFLAGSVLGAALGARFVVALPEALLKTGLGLFILIMIWTKMPAMKLGAQRLLFGFVGLFSTFLTMFFGATGPFVATFVGPALAERRQVIGTHAVMMTAQHLFKVVAFVAVGFAFADWLAFLVAMVVAGFIGTALGTRILKGLKEENFRLGFRLAVSLLALDLLRRGATLLFA</sequence>
<dbReference type="Pfam" id="PF01925">
    <property type="entry name" value="TauE"/>
    <property type="match status" value="1"/>
</dbReference>
<evidence type="ECO:0000256" key="8">
    <source>
        <dbReference type="RuleBase" id="RU363041"/>
    </source>
</evidence>
<feature type="transmembrane region" description="Helical" evidence="8">
    <location>
        <begin position="12"/>
        <end position="35"/>
    </location>
</feature>
<dbReference type="OrthoDB" id="8478323at2"/>
<protein>
    <recommendedName>
        <fullName evidence="8">Probable membrane transporter protein</fullName>
    </recommendedName>
</protein>
<evidence type="ECO:0000256" key="3">
    <source>
        <dbReference type="ARBA" id="ARBA00022448"/>
    </source>
</evidence>
<keyword evidence="6 8" id="KW-1133">Transmembrane helix</keyword>
<evidence type="ECO:0000256" key="1">
    <source>
        <dbReference type="ARBA" id="ARBA00004651"/>
    </source>
</evidence>
<keyword evidence="7 8" id="KW-0472">Membrane</keyword>
<keyword evidence="5 8" id="KW-0812">Transmembrane</keyword>
<reference evidence="9 10" key="1">
    <citation type="submission" date="2016-10" db="EMBL/GenBank/DDBJ databases">
        <authorList>
            <person name="de Groot N.N."/>
        </authorList>
    </citation>
    <scope>NUCLEOTIDE SEQUENCE [LARGE SCALE GENOMIC DNA]</scope>
    <source>
        <strain evidence="9 10">DSM 2698</strain>
    </source>
</reference>
<dbReference type="InterPro" id="IPR002781">
    <property type="entry name" value="TM_pro_TauE-like"/>
</dbReference>